<keyword evidence="2" id="KW-1185">Reference proteome</keyword>
<comment type="caution">
    <text evidence="1">The sequence shown here is derived from an EMBL/GenBank/DDBJ whole genome shotgun (WGS) entry which is preliminary data.</text>
</comment>
<evidence type="ECO:0000313" key="2">
    <source>
        <dbReference type="Proteomes" id="UP000190648"/>
    </source>
</evidence>
<dbReference type="AlphaFoldDB" id="A0A1V4JF65"/>
<dbReference type="EMBL" id="LSYS01007828">
    <property type="protein sequence ID" value="OPJ70695.1"/>
    <property type="molecule type" value="Genomic_DNA"/>
</dbReference>
<dbReference type="Proteomes" id="UP000190648">
    <property type="component" value="Unassembled WGS sequence"/>
</dbReference>
<name>A0A1V4JF65_PATFA</name>
<evidence type="ECO:0000313" key="1">
    <source>
        <dbReference type="EMBL" id="OPJ70695.1"/>
    </source>
</evidence>
<organism evidence="1 2">
    <name type="scientific">Patagioenas fasciata monilis</name>
    <dbReference type="NCBI Taxonomy" id="372326"/>
    <lineage>
        <taxon>Eukaryota</taxon>
        <taxon>Metazoa</taxon>
        <taxon>Chordata</taxon>
        <taxon>Craniata</taxon>
        <taxon>Vertebrata</taxon>
        <taxon>Euteleostomi</taxon>
        <taxon>Archelosauria</taxon>
        <taxon>Archosauria</taxon>
        <taxon>Dinosauria</taxon>
        <taxon>Saurischia</taxon>
        <taxon>Theropoda</taxon>
        <taxon>Coelurosauria</taxon>
        <taxon>Aves</taxon>
        <taxon>Neognathae</taxon>
        <taxon>Neoaves</taxon>
        <taxon>Columbimorphae</taxon>
        <taxon>Columbiformes</taxon>
        <taxon>Columbidae</taxon>
        <taxon>Patagioenas</taxon>
    </lineage>
</organism>
<sequence>MGARQGLWKDPPADFSGLFGVSSLKTSQVTLVCCVEFAELTSSVYIKHKYYSFVILFKISSAQILCIAKPAFNDLPSHFLQ</sequence>
<proteinExistence type="predicted"/>
<gene>
    <name evidence="1" type="ORF">AV530_008805</name>
</gene>
<accession>A0A1V4JF65</accession>
<reference evidence="1 2" key="1">
    <citation type="submission" date="2016-02" db="EMBL/GenBank/DDBJ databases">
        <title>Band-tailed pigeon sequencing and assembly.</title>
        <authorList>
            <person name="Soares A.E."/>
            <person name="Novak B.J."/>
            <person name="Rice E.S."/>
            <person name="O'Connell B."/>
            <person name="Chang D."/>
            <person name="Weber S."/>
            <person name="Shapiro B."/>
        </authorList>
    </citation>
    <scope>NUCLEOTIDE SEQUENCE [LARGE SCALE GENOMIC DNA]</scope>
    <source>
        <strain evidence="1">BTP2013</strain>
        <tissue evidence="1">Blood</tissue>
    </source>
</reference>
<protein>
    <submittedName>
        <fullName evidence="1">Uncharacterized protein</fullName>
    </submittedName>
</protein>